<keyword evidence="3" id="KW-1185">Reference proteome</keyword>
<evidence type="ECO:0000313" key="3">
    <source>
        <dbReference type="Proteomes" id="UP001500984"/>
    </source>
</evidence>
<evidence type="ECO:0000259" key="1">
    <source>
        <dbReference type="Pfam" id="PF01610"/>
    </source>
</evidence>
<dbReference type="RefSeq" id="WP_344336280.1">
    <property type="nucleotide sequence ID" value="NZ_BAAAPZ010000004.1"/>
</dbReference>
<feature type="domain" description="Transposase IS204/IS1001/IS1096/IS1165 DDE" evidence="1">
    <location>
        <begin position="5"/>
        <end position="82"/>
    </location>
</feature>
<evidence type="ECO:0000313" key="2">
    <source>
        <dbReference type="EMBL" id="GAA2093794.1"/>
    </source>
</evidence>
<accession>A0ABP5I4M0</accession>
<dbReference type="InterPro" id="IPR002560">
    <property type="entry name" value="Transposase_DDE"/>
</dbReference>
<gene>
    <name evidence="2" type="ORF">GCM10009823_12360</name>
</gene>
<reference evidence="3" key="1">
    <citation type="journal article" date="2019" name="Int. J. Syst. Evol. Microbiol.">
        <title>The Global Catalogue of Microorganisms (GCM) 10K type strain sequencing project: providing services to taxonomists for standard genome sequencing and annotation.</title>
        <authorList>
            <consortium name="The Broad Institute Genomics Platform"/>
            <consortium name="The Broad Institute Genome Sequencing Center for Infectious Disease"/>
            <person name="Wu L."/>
            <person name="Ma J."/>
        </authorList>
    </citation>
    <scope>NUCLEOTIDE SEQUENCE [LARGE SCALE GENOMIC DNA]</scope>
    <source>
        <strain evidence="3">JCM 15900</strain>
    </source>
</reference>
<organism evidence="2 3">
    <name type="scientific">Brevibacterium salitolerans</name>
    <dbReference type="NCBI Taxonomy" id="1403566"/>
    <lineage>
        <taxon>Bacteria</taxon>
        <taxon>Bacillati</taxon>
        <taxon>Actinomycetota</taxon>
        <taxon>Actinomycetes</taxon>
        <taxon>Micrococcales</taxon>
        <taxon>Brevibacteriaceae</taxon>
        <taxon>Brevibacterium</taxon>
    </lineage>
</organism>
<dbReference type="EMBL" id="BAAAPZ010000004">
    <property type="protein sequence ID" value="GAA2093794.1"/>
    <property type="molecule type" value="Genomic_DNA"/>
</dbReference>
<name>A0ABP5I4M0_9MICO</name>
<dbReference type="Pfam" id="PF01610">
    <property type="entry name" value="DDE_Tnp_ISL3"/>
    <property type="match status" value="1"/>
</dbReference>
<dbReference type="Proteomes" id="UP001500984">
    <property type="component" value="Unassembled WGS sequence"/>
</dbReference>
<sequence>MCAENLKAAKKNAERLVERLPLCLIPEAARLRRTLQRWKAAFLAYFTSGRSLKGGAEVINGIIELRRRLVRGCRNRENYRPRMPLAAEGLDC</sequence>
<proteinExistence type="predicted"/>
<comment type="caution">
    <text evidence="2">The sequence shown here is derived from an EMBL/GenBank/DDBJ whole genome shotgun (WGS) entry which is preliminary data.</text>
</comment>
<protein>
    <recommendedName>
        <fullName evidence="1">Transposase IS204/IS1001/IS1096/IS1165 DDE domain-containing protein</fullName>
    </recommendedName>
</protein>